<comment type="caution">
    <text evidence="1">The sequence shown here is derived from an EMBL/GenBank/DDBJ whole genome shotgun (WGS) entry which is preliminary data.</text>
</comment>
<name>A0A0C1UL70_9CLOT</name>
<protein>
    <submittedName>
        <fullName evidence="1">Uncharacterized protein</fullName>
    </submittedName>
</protein>
<proteinExistence type="predicted"/>
<sequence>MKKRIGILVLMGLVAVNTLYTTAFAKELKTINKDYSNNKSIAVCSEVDPKPW</sequence>
<gene>
    <name evidence="1" type="ORF">U732_3653</name>
</gene>
<organism evidence="1 2">
    <name type="scientific">Clostridium argentinense CDC 2741</name>
    <dbReference type="NCBI Taxonomy" id="1418104"/>
    <lineage>
        <taxon>Bacteria</taxon>
        <taxon>Bacillati</taxon>
        <taxon>Bacillota</taxon>
        <taxon>Clostridia</taxon>
        <taxon>Eubacteriales</taxon>
        <taxon>Clostridiaceae</taxon>
        <taxon>Clostridium</taxon>
    </lineage>
</organism>
<evidence type="ECO:0000313" key="2">
    <source>
        <dbReference type="Proteomes" id="UP000031366"/>
    </source>
</evidence>
<dbReference type="EMBL" id="AYSO01000013">
    <property type="protein sequence ID" value="KIE47985.1"/>
    <property type="molecule type" value="Genomic_DNA"/>
</dbReference>
<dbReference type="AlphaFoldDB" id="A0A0C1UL70"/>
<accession>A0A0C1UL70</accession>
<evidence type="ECO:0000313" key="1">
    <source>
        <dbReference type="EMBL" id="KIE47985.1"/>
    </source>
</evidence>
<keyword evidence="2" id="KW-1185">Reference proteome</keyword>
<dbReference type="RefSeq" id="WP_160289184.1">
    <property type="nucleotide sequence ID" value="NZ_AYSO01000013.1"/>
</dbReference>
<reference evidence="1 2" key="1">
    <citation type="journal article" date="2015" name="Infect. Genet. Evol.">
        <title>Genomic sequences of six botulinum neurotoxin-producing strains representing three clostridial species illustrate the mobility and diversity of botulinum neurotoxin genes.</title>
        <authorList>
            <person name="Smith T.J."/>
            <person name="Hill K.K."/>
            <person name="Xie G."/>
            <person name="Foley B.T."/>
            <person name="Williamson C.H."/>
            <person name="Foster J.T."/>
            <person name="Johnson S.L."/>
            <person name="Chertkov O."/>
            <person name="Teshima H."/>
            <person name="Gibbons H.S."/>
            <person name="Johnsky L.A."/>
            <person name="Karavis M.A."/>
            <person name="Smith L.A."/>
        </authorList>
    </citation>
    <scope>NUCLEOTIDE SEQUENCE [LARGE SCALE GENOMIC DNA]</scope>
    <source>
        <strain evidence="1 2">CDC 2741</strain>
    </source>
</reference>
<dbReference type="Proteomes" id="UP000031366">
    <property type="component" value="Unassembled WGS sequence"/>
</dbReference>